<name>A0ABS7N8Y4_9BACT</name>
<evidence type="ECO:0000313" key="2">
    <source>
        <dbReference type="Proteomes" id="UP000766609"/>
    </source>
</evidence>
<proteinExistence type="predicted"/>
<accession>A0ABS7N8Y4</accession>
<protein>
    <submittedName>
        <fullName evidence="1">DUF4221 family protein</fullName>
    </submittedName>
</protein>
<dbReference type="Proteomes" id="UP000766609">
    <property type="component" value="Unassembled WGS sequence"/>
</dbReference>
<organism evidence="1 2">
    <name type="scientific">Algoriphagus marincola</name>
    <dbReference type="NCBI Taxonomy" id="264027"/>
    <lineage>
        <taxon>Bacteria</taxon>
        <taxon>Pseudomonadati</taxon>
        <taxon>Bacteroidota</taxon>
        <taxon>Cytophagia</taxon>
        <taxon>Cytophagales</taxon>
        <taxon>Cyclobacteriaceae</taxon>
        <taxon>Algoriphagus</taxon>
    </lineage>
</organism>
<dbReference type="EMBL" id="JAHVHP010000003">
    <property type="protein sequence ID" value="MBY5952788.1"/>
    <property type="molecule type" value="Genomic_DNA"/>
</dbReference>
<sequence length="388" mass="43684">MKIKILHSLLFLGILAACGESKSEKPETSLSEQNLKFEVYDSLVVDYLGNLLLMDISPDGQNYLMIDQNTDTLFVIDPQGEIKHKYYRNGDDPEAIPGNRTGLGKFLDNQTILIPGSQGIATYEISGKLKKVFKPDFTGMSSLVIPFNQVHDASGQKIYIYLPGRYSDLGQQGLDFQKNSKRLEVLNLNSGEFESVTPFPKESKYSSETQEFGSLDFYTTFKIEGDSLFLFFRNEPKLFSYHLSDLEKPASVKSIPYPEFIERKVDDKPINGGFNMRDFFLGTNLSLFPTGDGDFLIQYLTGLTDEEANEVTSAAGTDFNKMFEDAEKYNGGGFALFDGSQLSPVIEKPEILGNLNKFISKDEIWFSLNFSEAENDYSVIYKTRLVSQ</sequence>
<dbReference type="SUPFAM" id="SSF63825">
    <property type="entry name" value="YWTD domain"/>
    <property type="match status" value="1"/>
</dbReference>
<gene>
    <name evidence="1" type="ORF">KUV23_17535</name>
</gene>
<dbReference type="PROSITE" id="PS51257">
    <property type="entry name" value="PROKAR_LIPOPROTEIN"/>
    <property type="match status" value="1"/>
</dbReference>
<comment type="caution">
    <text evidence="1">The sequence shown here is derived from an EMBL/GenBank/DDBJ whole genome shotgun (WGS) entry which is preliminary data.</text>
</comment>
<reference evidence="1 2" key="1">
    <citation type="submission" date="2021-06" db="EMBL/GenBank/DDBJ databases">
        <title>44 bacteria genomes isolated from Dapeng, Shenzhen.</title>
        <authorList>
            <person name="Zheng W."/>
            <person name="Yu S."/>
            <person name="Huang Y."/>
        </authorList>
    </citation>
    <scope>NUCLEOTIDE SEQUENCE [LARGE SCALE GENOMIC DNA]</scope>
    <source>
        <strain evidence="1 2">DP5N14-6</strain>
    </source>
</reference>
<keyword evidence="2" id="KW-1185">Reference proteome</keyword>
<evidence type="ECO:0000313" key="1">
    <source>
        <dbReference type="EMBL" id="MBY5952788.1"/>
    </source>
</evidence>
<dbReference type="RefSeq" id="WP_222585006.1">
    <property type="nucleotide sequence ID" value="NZ_JAHVHP010000003.1"/>
</dbReference>